<evidence type="ECO:0000256" key="7">
    <source>
        <dbReference type="ARBA" id="ARBA00023128"/>
    </source>
</evidence>
<proteinExistence type="inferred from homology"/>
<sequence length="94" mass="10433">MATARLQAFWNHPAGPKTIHFWAPTFKWGLVIAGLADLNRPVEKVSTAQQTALAATGVIWCRYATQIIPINYNLMSVNFFVAITGLYQLARKNG</sequence>
<keyword evidence="12" id="KW-1185">Reference proteome</keyword>
<comment type="function">
    <text evidence="9">Mediates the uptake of pyruvate into mitochondria.</text>
</comment>
<dbReference type="RefSeq" id="XP_005834851.1">
    <property type="nucleotide sequence ID" value="XM_005834794.1"/>
</dbReference>
<dbReference type="GO" id="GO:0005743">
    <property type="term" value="C:mitochondrial inner membrane"/>
    <property type="evidence" value="ECO:0007669"/>
    <property type="project" value="UniProtKB-SubCell"/>
</dbReference>
<reference evidence="12" key="2">
    <citation type="submission" date="2012-11" db="EMBL/GenBank/DDBJ databases">
        <authorList>
            <person name="Kuo A."/>
            <person name="Curtis B.A."/>
            <person name="Tanifuji G."/>
            <person name="Burki F."/>
            <person name="Gruber A."/>
            <person name="Irimia M."/>
            <person name="Maruyama S."/>
            <person name="Arias M.C."/>
            <person name="Ball S.G."/>
            <person name="Gile G.H."/>
            <person name="Hirakawa Y."/>
            <person name="Hopkins J.F."/>
            <person name="Rensing S.A."/>
            <person name="Schmutz J."/>
            <person name="Symeonidi A."/>
            <person name="Elias M."/>
            <person name="Eveleigh R.J."/>
            <person name="Herman E.K."/>
            <person name="Klute M.J."/>
            <person name="Nakayama T."/>
            <person name="Obornik M."/>
            <person name="Reyes-Prieto A."/>
            <person name="Armbrust E.V."/>
            <person name="Aves S.J."/>
            <person name="Beiko R.G."/>
            <person name="Coutinho P."/>
            <person name="Dacks J.B."/>
            <person name="Durnford D.G."/>
            <person name="Fast N.M."/>
            <person name="Green B.R."/>
            <person name="Grisdale C."/>
            <person name="Hempe F."/>
            <person name="Henrissat B."/>
            <person name="Hoppner M.P."/>
            <person name="Ishida K.-I."/>
            <person name="Kim E."/>
            <person name="Koreny L."/>
            <person name="Kroth P.G."/>
            <person name="Liu Y."/>
            <person name="Malik S.-B."/>
            <person name="Maier U.G."/>
            <person name="McRose D."/>
            <person name="Mock T."/>
            <person name="Neilson J.A."/>
            <person name="Onodera N.T."/>
            <person name="Poole A.M."/>
            <person name="Pritham E.J."/>
            <person name="Richards T.A."/>
            <person name="Rocap G."/>
            <person name="Roy S.W."/>
            <person name="Sarai C."/>
            <person name="Schaack S."/>
            <person name="Shirato S."/>
            <person name="Slamovits C.H."/>
            <person name="Spencer D.F."/>
            <person name="Suzuki S."/>
            <person name="Worden A.Z."/>
            <person name="Zauner S."/>
            <person name="Barry K."/>
            <person name="Bell C."/>
            <person name="Bharti A.K."/>
            <person name="Crow J.A."/>
            <person name="Grimwood J."/>
            <person name="Kramer R."/>
            <person name="Lindquist E."/>
            <person name="Lucas S."/>
            <person name="Salamov A."/>
            <person name="McFadden G.I."/>
            <person name="Lane C.E."/>
            <person name="Keeling P.J."/>
            <person name="Gray M.W."/>
            <person name="Grigoriev I.V."/>
            <person name="Archibald J.M."/>
        </authorList>
    </citation>
    <scope>NUCLEOTIDE SEQUENCE</scope>
    <source>
        <strain evidence="12">CCMP2712</strain>
    </source>
</reference>
<dbReference type="Proteomes" id="UP000011087">
    <property type="component" value="Unassembled WGS sequence"/>
</dbReference>
<keyword evidence="4" id="KW-0812">Transmembrane</keyword>
<organism evidence="10">
    <name type="scientific">Guillardia theta (strain CCMP2712)</name>
    <name type="common">Cryptophyte</name>
    <dbReference type="NCBI Taxonomy" id="905079"/>
    <lineage>
        <taxon>Eukaryota</taxon>
        <taxon>Cryptophyceae</taxon>
        <taxon>Pyrenomonadales</taxon>
        <taxon>Geminigeraceae</taxon>
        <taxon>Guillardia</taxon>
    </lineage>
</organism>
<evidence type="ECO:0000256" key="1">
    <source>
        <dbReference type="ARBA" id="ARBA00004448"/>
    </source>
</evidence>
<dbReference type="Pfam" id="PF03650">
    <property type="entry name" value="MPC"/>
    <property type="match status" value="1"/>
</dbReference>
<evidence type="ECO:0000256" key="3">
    <source>
        <dbReference type="ARBA" id="ARBA00022448"/>
    </source>
</evidence>
<comment type="subcellular location">
    <subcellularLocation>
        <location evidence="1 9">Mitochondrion inner membrane</location>
        <topology evidence="1 9">Multi-pass membrane protein</topology>
    </subcellularLocation>
</comment>
<evidence type="ECO:0000313" key="12">
    <source>
        <dbReference type="Proteomes" id="UP000011087"/>
    </source>
</evidence>
<reference evidence="10 12" key="1">
    <citation type="journal article" date="2012" name="Nature">
        <title>Algal genomes reveal evolutionary mosaicism and the fate of nucleomorphs.</title>
        <authorList>
            <consortium name="DOE Joint Genome Institute"/>
            <person name="Curtis B.A."/>
            <person name="Tanifuji G."/>
            <person name="Burki F."/>
            <person name="Gruber A."/>
            <person name="Irimia M."/>
            <person name="Maruyama S."/>
            <person name="Arias M.C."/>
            <person name="Ball S.G."/>
            <person name="Gile G.H."/>
            <person name="Hirakawa Y."/>
            <person name="Hopkins J.F."/>
            <person name="Kuo A."/>
            <person name="Rensing S.A."/>
            <person name="Schmutz J."/>
            <person name="Symeonidi A."/>
            <person name="Elias M."/>
            <person name="Eveleigh R.J."/>
            <person name="Herman E.K."/>
            <person name="Klute M.J."/>
            <person name="Nakayama T."/>
            <person name="Obornik M."/>
            <person name="Reyes-Prieto A."/>
            <person name="Armbrust E.V."/>
            <person name="Aves S.J."/>
            <person name="Beiko R.G."/>
            <person name="Coutinho P."/>
            <person name="Dacks J.B."/>
            <person name="Durnford D.G."/>
            <person name="Fast N.M."/>
            <person name="Green B.R."/>
            <person name="Grisdale C.J."/>
            <person name="Hempel F."/>
            <person name="Henrissat B."/>
            <person name="Hoppner M.P."/>
            <person name="Ishida K."/>
            <person name="Kim E."/>
            <person name="Koreny L."/>
            <person name="Kroth P.G."/>
            <person name="Liu Y."/>
            <person name="Malik S.B."/>
            <person name="Maier U.G."/>
            <person name="McRose D."/>
            <person name="Mock T."/>
            <person name="Neilson J.A."/>
            <person name="Onodera N.T."/>
            <person name="Poole A.M."/>
            <person name="Pritham E.J."/>
            <person name="Richards T.A."/>
            <person name="Rocap G."/>
            <person name="Roy S.W."/>
            <person name="Sarai C."/>
            <person name="Schaack S."/>
            <person name="Shirato S."/>
            <person name="Slamovits C.H."/>
            <person name="Spencer D.F."/>
            <person name="Suzuki S."/>
            <person name="Worden A.Z."/>
            <person name="Zauner S."/>
            <person name="Barry K."/>
            <person name="Bell C."/>
            <person name="Bharti A.K."/>
            <person name="Crow J.A."/>
            <person name="Grimwood J."/>
            <person name="Kramer R."/>
            <person name="Lindquist E."/>
            <person name="Lucas S."/>
            <person name="Salamov A."/>
            <person name="McFadden G.I."/>
            <person name="Lane C.E."/>
            <person name="Keeling P.J."/>
            <person name="Gray M.W."/>
            <person name="Grigoriev I.V."/>
            <person name="Archibald J.M."/>
        </authorList>
    </citation>
    <scope>NUCLEOTIDE SEQUENCE</scope>
    <source>
        <strain evidence="10 12">CCMP2712</strain>
    </source>
</reference>
<evidence type="ECO:0000256" key="9">
    <source>
        <dbReference type="RuleBase" id="RU363100"/>
    </source>
</evidence>
<gene>
    <name evidence="10" type="ORF">GUITHDRAFT_69356</name>
</gene>
<evidence type="ECO:0000313" key="11">
    <source>
        <dbReference type="EnsemblProtists" id="EKX47871"/>
    </source>
</evidence>
<dbReference type="KEGG" id="gtt:GUITHDRAFT_69356"/>
<evidence type="ECO:0000256" key="4">
    <source>
        <dbReference type="ARBA" id="ARBA00022692"/>
    </source>
</evidence>
<dbReference type="PaxDb" id="55529-EKX47871"/>
<dbReference type="OrthoDB" id="869189at2759"/>
<dbReference type="EnsemblProtists" id="EKX47871">
    <property type="protein sequence ID" value="EKX47871"/>
    <property type="gene ID" value="GUITHDRAFT_69356"/>
</dbReference>
<name>L1JHA5_GUITC</name>
<dbReference type="GeneID" id="17304438"/>
<reference evidence="11" key="3">
    <citation type="submission" date="2016-03" db="UniProtKB">
        <authorList>
            <consortium name="EnsemblProtists"/>
        </authorList>
    </citation>
    <scope>IDENTIFICATION</scope>
</reference>
<keyword evidence="5 9" id="KW-0999">Mitochondrion inner membrane</keyword>
<evidence type="ECO:0000256" key="5">
    <source>
        <dbReference type="ARBA" id="ARBA00022792"/>
    </source>
</evidence>
<dbReference type="EMBL" id="JH992988">
    <property type="protein sequence ID" value="EKX47871.1"/>
    <property type="molecule type" value="Genomic_DNA"/>
</dbReference>
<evidence type="ECO:0000313" key="10">
    <source>
        <dbReference type="EMBL" id="EKX47871.1"/>
    </source>
</evidence>
<keyword evidence="8" id="KW-0472">Membrane</keyword>
<dbReference type="PANTHER" id="PTHR14154">
    <property type="entry name" value="UPF0041 BRAIN PROTEIN 44-RELATED"/>
    <property type="match status" value="1"/>
</dbReference>
<evidence type="ECO:0000256" key="2">
    <source>
        <dbReference type="ARBA" id="ARBA00006416"/>
    </source>
</evidence>
<accession>L1JHA5</accession>
<keyword evidence="3 9" id="KW-0813">Transport</keyword>
<keyword evidence="6" id="KW-1133">Transmembrane helix</keyword>
<comment type="similarity">
    <text evidence="2 9">Belongs to the mitochondrial pyruvate carrier (MPC) (TC 2.A.105) family.</text>
</comment>
<keyword evidence="7 9" id="KW-0496">Mitochondrion</keyword>
<dbReference type="InterPro" id="IPR005336">
    <property type="entry name" value="MPC"/>
</dbReference>
<dbReference type="eggNOG" id="KOG1589">
    <property type="taxonomic scope" value="Eukaryota"/>
</dbReference>
<evidence type="ECO:0000256" key="6">
    <source>
        <dbReference type="ARBA" id="ARBA00022989"/>
    </source>
</evidence>
<evidence type="ECO:0000256" key="8">
    <source>
        <dbReference type="ARBA" id="ARBA00023136"/>
    </source>
</evidence>
<dbReference type="STRING" id="905079.L1JHA5"/>
<dbReference type="HOGENOM" id="CLU_099502_1_2_1"/>
<dbReference type="GO" id="GO:0006850">
    <property type="term" value="P:pyruvate import into mitochondria"/>
    <property type="evidence" value="ECO:0007669"/>
    <property type="project" value="InterPro"/>
</dbReference>
<dbReference type="AlphaFoldDB" id="L1JHA5"/>
<protein>
    <recommendedName>
        <fullName evidence="9">Mitochondrial pyruvate carrier</fullName>
    </recommendedName>
</protein>
<dbReference type="OMA" id="FWAPIVK"/>